<dbReference type="AlphaFoldDB" id="A0A5E8CH72"/>
<dbReference type="SUPFAM" id="SSF55874">
    <property type="entry name" value="ATPase domain of HSP90 chaperone/DNA topoisomerase II/histidine kinase"/>
    <property type="match status" value="1"/>
</dbReference>
<proteinExistence type="predicted"/>
<dbReference type="EMBL" id="CABVLZ010000001">
    <property type="protein sequence ID" value="VVU94376.1"/>
    <property type="molecule type" value="Genomic_DNA"/>
</dbReference>
<evidence type="ECO:0000256" key="1">
    <source>
        <dbReference type="SAM" id="MobiDB-lite"/>
    </source>
</evidence>
<organism evidence="2">
    <name type="scientific">seawater metagenome</name>
    <dbReference type="NCBI Taxonomy" id="1561972"/>
    <lineage>
        <taxon>unclassified sequences</taxon>
        <taxon>metagenomes</taxon>
        <taxon>ecological metagenomes</taxon>
    </lineage>
</organism>
<name>A0A5E8CH72_9ZZZZ</name>
<feature type="compositionally biased region" description="Basic and acidic residues" evidence="1">
    <location>
        <begin position="431"/>
        <end position="456"/>
    </location>
</feature>
<feature type="compositionally biased region" description="Acidic residues" evidence="1">
    <location>
        <begin position="415"/>
        <end position="430"/>
    </location>
</feature>
<accession>A0A5E8CH72</accession>
<dbReference type="InterPro" id="IPR036890">
    <property type="entry name" value="HATPase_C_sf"/>
</dbReference>
<dbReference type="Pfam" id="PF13589">
    <property type="entry name" value="HATPase_c_3"/>
    <property type="match status" value="1"/>
</dbReference>
<feature type="compositionally biased region" description="Basic residues" evidence="1">
    <location>
        <begin position="471"/>
        <end position="484"/>
    </location>
</feature>
<reference evidence="2" key="1">
    <citation type="submission" date="2019-09" db="EMBL/GenBank/DDBJ databases">
        <authorList>
            <person name="Needham M D."/>
        </authorList>
    </citation>
    <scope>NUCLEOTIDE SEQUENCE</scope>
</reference>
<feature type="region of interest" description="Disordered" evidence="1">
    <location>
        <begin position="411"/>
        <end position="489"/>
    </location>
</feature>
<sequence>MTTIKNRCQEWGIVNSHFLHDALQFDLLTALKEKIDNSYSAGAKSFIIGKYQQFFFLYDDMGMTKEELEDYINLYRAPPSKRPLKKNSIPNIGKHGLGGKEADCILSSKDCCNILSTNDGNNYYKINMNYKTMFDDISKNISNPWSKNMKIEKTDNKLFNEFLNSINLTKKVGTIFLYHQNAIYEDIEDLSWKIGLHYEDLIDDGFEILYYDNHYTKVASYNPVKPSFISFPENKHPKIYFAEIDIPIYSNLDESEFYVNDLRFMDKRINLKWNRSNNRCVHCKNNKCIPEDVILLGNFKFKISALMDLNKEDKELIQKKEIEYFGKQLYGCRIKRLGVQTGDNCWLPNLIRKNENMWTRCTLSYELGDTGDFDIFFQPGINKSKINPKNLIHNLVKELFIPFRSQFPKHQKDGEVEENNYSELESFSDSEFDKSESDKSESDKAESDNENPKYNHDNVVFISSNELEKNRNKKKEKKEKKEKKNHFEDLDLLSDESSASVYTISNSETELESEDEIIYNTNNNIKNSNNEITYFIKKITEFNKKDKLKGQKEGTSLIQECHKFSEPVDFHSYLQELNSINEDISSENLRLILLRKCCTIINKVILN</sequence>
<gene>
    <name evidence="2" type="ORF">CPAV1605_98</name>
</gene>
<evidence type="ECO:0000313" key="2">
    <source>
        <dbReference type="EMBL" id="VVU94376.1"/>
    </source>
</evidence>
<protein>
    <submittedName>
        <fullName evidence="2">Uncharacterized protein</fullName>
    </submittedName>
</protein>